<gene>
    <name evidence="3" type="ORF">GCM10009811_18590</name>
</gene>
<evidence type="ECO:0000256" key="1">
    <source>
        <dbReference type="SAM" id="MobiDB-lite"/>
    </source>
</evidence>
<accession>A0ABN2LN25</accession>
<dbReference type="Proteomes" id="UP001499938">
    <property type="component" value="Unassembled WGS sequence"/>
</dbReference>
<feature type="transmembrane region" description="Helical" evidence="2">
    <location>
        <begin position="35"/>
        <end position="54"/>
    </location>
</feature>
<proteinExistence type="predicted"/>
<comment type="caution">
    <text evidence="3">The sequence shown here is derived from an EMBL/GenBank/DDBJ whole genome shotgun (WGS) entry which is preliminary data.</text>
</comment>
<keyword evidence="4" id="KW-1185">Reference proteome</keyword>
<protein>
    <submittedName>
        <fullName evidence="3">Uncharacterized protein</fullName>
    </submittedName>
</protein>
<evidence type="ECO:0000313" key="4">
    <source>
        <dbReference type="Proteomes" id="UP001499938"/>
    </source>
</evidence>
<dbReference type="EMBL" id="BAAAPO010000028">
    <property type="protein sequence ID" value="GAA1794191.1"/>
    <property type="molecule type" value="Genomic_DNA"/>
</dbReference>
<sequence>MGLATVLVGFPSTISAVLAQTPEGLRLLLNRHGDYLAIAAFFLAALGVFLVYWVPRRNQGRPFALVTGFVGAVIAIFLGMVGYWPCAGEEATFWTSVFDTMTLFVGAAHDPFGEVGDSCAEVMPVSVQIARILALAVALGALIAVLLRLFAEQRDRLYIRFAKHLVIVTGLIEETEPFIRALAKAHDGTSRAKAWRDFPDPVVKAQVRGWIEAEQIDRAHVVVVHPNRLNPLLAGLRQAGVKLLTGNPTDLSRMGIASAPKRIRAVYAIAADSGENISVAREAYALLGKNQPPQGSAPVKILVRIDESRDAEEYRRQSMTRSTRTIIEDAFGPQQVTAQEVATLAMREQPDVLVLLGATSFATTLLDEIAQTHRERLALSSEFPKLAPPVVLIGAHTPSVAADHMFRQAWYGNSTLSVESVDEPISEAAIHSAAAQYRRPFVVDCRENEPTSALLAHRTLQLFELGHGVYHDPRIRGLESDGSLLGLHRYAPSLMQEGSIPEDRWMRAARVLHEQYVATYGTTALRQGGLPWELLSDFYRISNLRALTNVMQKVGTLEVPRVWTPQLEGQQPTPLKDIEVNQLVLPEQEDWRAYYERHGWVWGCRRVETTDQKEDPKIKRFGALPKVTPDTCPTHPNSEDCPDQPTQNQVFKQTKATVVGALKLLESLGYQPYLATPGDSTPTLAQRRGSRFLRVHDEAVAPLTYFSQPLAKSETWTFGRNSLMVSVGDCWAAESQDALERNDPKTRWPVRAVDRNRTYIQVGDNAFRRAGHVTARRAEPGEVVHTTEGSEVATENQWVIRDEYGKQWLMSADRFPKVHRGIA</sequence>
<keyword evidence="2" id="KW-1133">Transmembrane helix</keyword>
<evidence type="ECO:0000313" key="3">
    <source>
        <dbReference type="EMBL" id="GAA1794191.1"/>
    </source>
</evidence>
<feature type="region of interest" description="Disordered" evidence="1">
    <location>
        <begin position="624"/>
        <end position="646"/>
    </location>
</feature>
<keyword evidence="2" id="KW-0812">Transmembrane</keyword>
<dbReference type="RefSeq" id="WP_344083996.1">
    <property type="nucleotide sequence ID" value="NZ_BAAAPO010000028.1"/>
</dbReference>
<organism evidence="3 4">
    <name type="scientific">Nostocoides veronense</name>
    <dbReference type="NCBI Taxonomy" id="330836"/>
    <lineage>
        <taxon>Bacteria</taxon>
        <taxon>Bacillati</taxon>
        <taxon>Actinomycetota</taxon>
        <taxon>Actinomycetes</taxon>
        <taxon>Micrococcales</taxon>
        <taxon>Intrasporangiaceae</taxon>
        <taxon>Nostocoides</taxon>
    </lineage>
</organism>
<reference evidence="3 4" key="1">
    <citation type="journal article" date="2019" name="Int. J. Syst. Evol. Microbiol.">
        <title>The Global Catalogue of Microorganisms (GCM) 10K type strain sequencing project: providing services to taxonomists for standard genome sequencing and annotation.</title>
        <authorList>
            <consortium name="The Broad Institute Genomics Platform"/>
            <consortium name="The Broad Institute Genome Sequencing Center for Infectious Disease"/>
            <person name="Wu L."/>
            <person name="Ma J."/>
        </authorList>
    </citation>
    <scope>NUCLEOTIDE SEQUENCE [LARGE SCALE GENOMIC DNA]</scope>
    <source>
        <strain evidence="3 4">JCM 15592</strain>
    </source>
</reference>
<evidence type="ECO:0000256" key="2">
    <source>
        <dbReference type="SAM" id="Phobius"/>
    </source>
</evidence>
<feature type="transmembrane region" description="Helical" evidence="2">
    <location>
        <begin position="63"/>
        <end position="84"/>
    </location>
</feature>
<feature type="transmembrane region" description="Helical" evidence="2">
    <location>
        <begin position="132"/>
        <end position="151"/>
    </location>
</feature>
<name>A0ABN2LN25_9MICO</name>
<keyword evidence="2" id="KW-0472">Membrane</keyword>